<proteinExistence type="inferred from homology"/>
<sequence>MRNNTIVSMVAALLLSACTTVGPDYQTPRQVADIDFSSPYSRAERALSWWQVFEDPHLDRLIELTLANNRELEQARANVERAYAVFHDEGNNRWPQGSLDAGYQAGENGTVASDDDGVIARGYRSGLGLSWDPDLFGKLRRATQAARADAEQARILWHDAQLRLVSQVATSYGEYRGAQLRLEVARQNLDNLRQTRDVIQARFDAGLASELELVRIDAQLLEVAAGLPDHQLALLTAETTLAALVGSKPGSLQLGERAGLPRLAQPVAIADGTNYLRYRADVAGAERALAARTADIGVATADLYPSLSFSGFLGFVSGPGWALGADQRSWSIAPGLSWQAADLGSVRARIRAAGAGRQMALAEFEQKVIDALGEMQLALHGYNLGRERQLRLEQQWQASDKAVAIARARYHAGSGDFLELLDAEREQLRSRDRMAQQEQDSFSRLVAVYRSFGGGIESM</sequence>
<keyword evidence="2" id="KW-0732">Signal</keyword>
<feature type="coiled-coil region" evidence="3">
    <location>
        <begin position="175"/>
        <end position="202"/>
    </location>
</feature>
<dbReference type="InterPro" id="IPR003423">
    <property type="entry name" value="OMP_efflux"/>
</dbReference>
<dbReference type="RefSeq" id="WP_106730287.1">
    <property type="nucleotide sequence ID" value="NZ_PXYG01000006.1"/>
</dbReference>
<evidence type="ECO:0000256" key="2">
    <source>
        <dbReference type="RuleBase" id="RU362097"/>
    </source>
</evidence>
<keyword evidence="2" id="KW-0449">Lipoprotein</keyword>
<dbReference type="InterPro" id="IPR010131">
    <property type="entry name" value="MdtP/NodT-like"/>
</dbReference>
<keyword evidence="2" id="KW-1134">Transmembrane beta strand</keyword>
<dbReference type="PROSITE" id="PS51257">
    <property type="entry name" value="PROKAR_LIPOPROTEIN"/>
    <property type="match status" value="1"/>
</dbReference>
<dbReference type="Proteomes" id="UP000240243">
    <property type="component" value="Unassembled WGS sequence"/>
</dbReference>
<dbReference type="Gene3D" id="1.20.1600.10">
    <property type="entry name" value="Outer membrane efflux proteins (OEP)"/>
    <property type="match status" value="1"/>
</dbReference>
<evidence type="ECO:0008006" key="6">
    <source>
        <dbReference type="Google" id="ProtNLM"/>
    </source>
</evidence>
<comment type="caution">
    <text evidence="4">The sequence shown here is derived from an EMBL/GenBank/DDBJ whole genome shotgun (WGS) entry which is preliminary data.</text>
</comment>
<dbReference type="EMBL" id="PXYG01000006">
    <property type="protein sequence ID" value="PSJ44403.1"/>
    <property type="molecule type" value="Genomic_DNA"/>
</dbReference>
<name>A0A2P7R2G9_9GAMM</name>
<organism evidence="4 5">
    <name type="scientific">Zobellella endophytica</name>
    <dbReference type="NCBI Taxonomy" id="2116700"/>
    <lineage>
        <taxon>Bacteria</taxon>
        <taxon>Pseudomonadati</taxon>
        <taxon>Pseudomonadota</taxon>
        <taxon>Gammaproteobacteria</taxon>
        <taxon>Aeromonadales</taxon>
        <taxon>Aeromonadaceae</taxon>
        <taxon>Zobellella</taxon>
    </lineage>
</organism>
<keyword evidence="2" id="KW-0564">Palmitate</keyword>
<dbReference type="OrthoDB" id="9770517at2"/>
<dbReference type="AlphaFoldDB" id="A0A2P7R2G9"/>
<reference evidence="4 5" key="1">
    <citation type="submission" date="2018-03" db="EMBL/GenBank/DDBJ databases">
        <title>The draft genome of Zobellella sp. 59N8.</title>
        <authorList>
            <person name="Liu L."/>
            <person name="Li L."/>
            <person name="Zhang X."/>
            <person name="Liang L."/>
            <person name="Wang T."/>
        </authorList>
    </citation>
    <scope>NUCLEOTIDE SEQUENCE [LARGE SCALE GENOMIC DNA]</scope>
    <source>
        <strain evidence="4 5">59N8</strain>
    </source>
</reference>
<keyword evidence="2" id="KW-0472">Membrane</keyword>
<evidence type="ECO:0000313" key="5">
    <source>
        <dbReference type="Proteomes" id="UP000240243"/>
    </source>
</evidence>
<comment type="similarity">
    <text evidence="1 2">Belongs to the outer membrane factor (OMF) (TC 1.B.17) family.</text>
</comment>
<keyword evidence="5" id="KW-1185">Reference proteome</keyword>
<keyword evidence="2" id="KW-0812">Transmembrane</keyword>
<dbReference type="GO" id="GO:0009279">
    <property type="term" value="C:cell outer membrane"/>
    <property type="evidence" value="ECO:0007669"/>
    <property type="project" value="UniProtKB-SubCell"/>
</dbReference>
<evidence type="ECO:0000256" key="1">
    <source>
        <dbReference type="ARBA" id="ARBA00007613"/>
    </source>
</evidence>
<dbReference type="Gene3D" id="2.20.200.10">
    <property type="entry name" value="Outer membrane efflux proteins (OEP)"/>
    <property type="match status" value="1"/>
</dbReference>
<gene>
    <name evidence="4" type="ORF">C7H85_13850</name>
</gene>
<dbReference type="PANTHER" id="PTHR30203">
    <property type="entry name" value="OUTER MEMBRANE CATION EFFLUX PROTEIN"/>
    <property type="match status" value="1"/>
</dbReference>
<evidence type="ECO:0000313" key="4">
    <source>
        <dbReference type="EMBL" id="PSJ44403.1"/>
    </source>
</evidence>
<dbReference type="SUPFAM" id="SSF56954">
    <property type="entry name" value="Outer membrane efflux proteins (OEP)"/>
    <property type="match status" value="1"/>
</dbReference>
<feature type="chain" id="PRO_5015022985" description="RND transporter" evidence="2">
    <location>
        <begin position="23"/>
        <end position="459"/>
    </location>
</feature>
<comment type="subcellular location">
    <subcellularLocation>
        <location evidence="2">Cell outer membrane</location>
        <topology evidence="2">Lipid-anchor</topology>
    </subcellularLocation>
</comment>
<protein>
    <recommendedName>
        <fullName evidence="6">RND transporter</fullName>
    </recommendedName>
</protein>
<accession>A0A2P7R2G9</accession>
<feature type="coiled-coil region" evidence="3">
    <location>
        <begin position="62"/>
        <end position="89"/>
    </location>
</feature>
<dbReference type="GO" id="GO:0015562">
    <property type="term" value="F:efflux transmembrane transporter activity"/>
    <property type="evidence" value="ECO:0007669"/>
    <property type="project" value="InterPro"/>
</dbReference>
<dbReference type="Pfam" id="PF02321">
    <property type="entry name" value="OEP"/>
    <property type="match status" value="2"/>
</dbReference>
<dbReference type="NCBIfam" id="TIGR01845">
    <property type="entry name" value="outer_NodT"/>
    <property type="match status" value="1"/>
</dbReference>
<feature type="signal peptide" evidence="2">
    <location>
        <begin position="1"/>
        <end position="22"/>
    </location>
</feature>
<keyword evidence="3" id="KW-0175">Coiled coil</keyword>
<evidence type="ECO:0000256" key="3">
    <source>
        <dbReference type="SAM" id="Coils"/>
    </source>
</evidence>
<dbReference type="PANTHER" id="PTHR30203:SF25">
    <property type="entry name" value="OUTER MEMBRANE PROTEIN-RELATED"/>
    <property type="match status" value="1"/>
</dbReference>